<dbReference type="Pfam" id="PF03703">
    <property type="entry name" value="bPH_2"/>
    <property type="match status" value="1"/>
</dbReference>
<accession>A0A1F8EZE0</accession>
<organism evidence="3 4">
    <name type="scientific">Candidatus Yanofskybacteria bacterium RIFCSPHIGHO2_02_FULL_38_22b</name>
    <dbReference type="NCBI Taxonomy" id="1802673"/>
    <lineage>
        <taxon>Bacteria</taxon>
        <taxon>Candidatus Yanofskyibacteriota</taxon>
    </lineage>
</organism>
<evidence type="ECO:0000256" key="1">
    <source>
        <dbReference type="SAM" id="Phobius"/>
    </source>
</evidence>
<dbReference type="AlphaFoldDB" id="A0A1F8EZE0"/>
<feature type="domain" description="YdbS-like PH" evidence="2">
    <location>
        <begin position="84"/>
        <end position="157"/>
    </location>
</feature>
<comment type="caution">
    <text evidence="3">The sequence shown here is derived from an EMBL/GenBank/DDBJ whole genome shotgun (WGS) entry which is preliminary data.</text>
</comment>
<keyword evidence="1" id="KW-0472">Membrane</keyword>
<feature type="transmembrane region" description="Helical" evidence="1">
    <location>
        <begin position="53"/>
        <end position="72"/>
    </location>
</feature>
<protein>
    <recommendedName>
        <fullName evidence="2">YdbS-like PH domain-containing protein</fullName>
    </recommendedName>
</protein>
<dbReference type="PANTHER" id="PTHR37938:SF1">
    <property type="entry name" value="BLL0215 PROTEIN"/>
    <property type="match status" value="1"/>
</dbReference>
<dbReference type="EMBL" id="MGJN01000020">
    <property type="protein sequence ID" value="OGN06225.1"/>
    <property type="molecule type" value="Genomic_DNA"/>
</dbReference>
<evidence type="ECO:0000313" key="3">
    <source>
        <dbReference type="EMBL" id="OGN06225.1"/>
    </source>
</evidence>
<reference evidence="3 4" key="1">
    <citation type="journal article" date="2016" name="Nat. Commun.">
        <title>Thousands of microbial genomes shed light on interconnected biogeochemical processes in an aquifer system.</title>
        <authorList>
            <person name="Anantharaman K."/>
            <person name="Brown C.T."/>
            <person name="Hug L.A."/>
            <person name="Sharon I."/>
            <person name="Castelle C.J."/>
            <person name="Probst A.J."/>
            <person name="Thomas B.C."/>
            <person name="Singh A."/>
            <person name="Wilkins M.J."/>
            <person name="Karaoz U."/>
            <person name="Brodie E.L."/>
            <person name="Williams K.H."/>
            <person name="Hubbard S.S."/>
            <person name="Banfield J.F."/>
        </authorList>
    </citation>
    <scope>NUCLEOTIDE SEQUENCE [LARGE SCALE GENOMIC DNA]</scope>
</reference>
<dbReference type="Proteomes" id="UP000176834">
    <property type="component" value="Unassembled WGS sequence"/>
</dbReference>
<evidence type="ECO:0000313" key="4">
    <source>
        <dbReference type="Proteomes" id="UP000176834"/>
    </source>
</evidence>
<sequence length="175" mass="20271">MIDIDPNEQIIKKVRRHKFVLVFNSLFVLFFVLIPPVFYKFVQSNITLSGNDLALFLVIYFAILLFVWVGFFKRWTDYYLDVLVITDKRVIDIEQKGFFHRDVATIGLDKIQDVSVNVSGILATFLDFGTLKIQSAGEVTEFVIRDIPEPNKIKAEIYDLHNKRLEAPQSVKVVQ</sequence>
<dbReference type="InterPro" id="IPR005182">
    <property type="entry name" value="YdbS-like_PH"/>
</dbReference>
<proteinExistence type="predicted"/>
<dbReference type="PANTHER" id="PTHR37938">
    <property type="entry name" value="BLL0215 PROTEIN"/>
    <property type="match status" value="1"/>
</dbReference>
<name>A0A1F8EZE0_9BACT</name>
<keyword evidence="1" id="KW-0812">Transmembrane</keyword>
<gene>
    <name evidence="3" type="ORF">A3B86_03845</name>
</gene>
<feature type="transmembrane region" description="Helical" evidence="1">
    <location>
        <begin position="21"/>
        <end position="41"/>
    </location>
</feature>
<evidence type="ECO:0000259" key="2">
    <source>
        <dbReference type="Pfam" id="PF03703"/>
    </source>
</evidence>
<keyword evidence="1" id="KW-1133">Transmembrane helix</keyword>